<dbReference type="Proteomes" id="UP000541154">
    <property type="component" value="Unassembled WGS sequence"/>
</dbReference>
<dbReference type="EMBL" id="SPNV01000803">
    <property type="protein sequence ID" value="KAF5854756.1"/>
    <property type="molecule type" value="Genomic_DNA"/>
</dbReference>
<evidence type="ECO:0000313" key="2">
    <source>
        <dbReference type="EMBL" id="KAF5854756.1"/>
    </source>
</evidence>
<keyword evidence="3" id="KW-1185">Reference proteome</keyword>
<evidence type="ECO:0000256" key="1">
    <source>
        <dbReference type="SAM" id="MobiDB-lite"/>
    </source>
</evidence>
<gene>
    <name evidence="2" type="ORF">ETB97_012088</name>
</gene>
<protein>
    <submittedName>
        <fullName evidence="2">Uncharacterized protein</fullName>
    </submittedName>
</protein>
<dbReference type="AlphaFoldDB" id="A0A8H5ZQV0"/>
<feature type="compositionally biased region" description="Polar residues" evidence="1">
    <location>
        <begin position="13"/>
        <end position="24"/>
    </location>
</feature>
<proteinExistence type="predicted"/>
<feature type="region of interest" description="Disordered" evidence="1">
    <location>
        <begin position="1"/>
        <end position="24"/>
    </location>
</feature>
<evidence type="ECO:0000313" key="3">
    <source>
        <dbReference type="Proteomes" id="UP000541154"/>
    </source>
</evidence>
<name>A0A8H5ZQV0_PETAA</name>
<accession>A0A8H5ZQV0</accession>
<organism evidence="2 3">
    <name type="scientific">Petromyces alliaceus</name>
    <name type="common">Aspergillus alliaceus</name>
    <dbReference type="NCBI Taxonomy" id="209559"/>
    <lineage>
        <taxon>Eukaryota</taxon>
        <taxon>Fungi</taxon>
        <taxon>Dikarya</taxon>
        <taxon>Ascomycota</taxon>
        <taxon>Pezizomycotina</taxon>
        <taxon>Eurotiomycetes</taxon>
        <taxon>Eurotiomycetidae</taxon>
        <taxon>Eurotiales</taxon>
        <taxon>Aspergillaceae</taxon>
        <taxon>Aspergillus</taxon>
        <taxon>Aspergillus subgen. Circumdati</taxon>
    </lineage>
</organism>
<sequence length="117" mass="12739">MPPEDNKSLHQGLRNTMQNTEHAPPNMQTVFTAINSPERAGSLSLRATSASISSLSSFDLQIFLLSFRASSKKPKNPVFQDHCTLESASCGTMGTMRLGTSFPSNWKTLTGHTVRAV</sequence>
<reference evidence="2 3" key="1">
    <citation type="submission" date="2019-04" db="EMBL/GenBank/DDBJ databases">
        <title>Aspergillus burnettii sp. nov., novel species from soil in southeast Queensland.</title>
        <authorList>
            <person name="Gilchrist C.L.M."/>
            <person name="Pitt J.I."/>
            <person name="Lange L."/>
            <person name="Lacey H.J."/>
            <person name="Vuong D."/>
            <person name="Midgley D.J."/>
            <person name="Greenfield P."/>
            <person name="Bradbury M."/>
            <person name="Lacey E."/>
            <person name="Busk P.K."/>
            <person name="Pilgaard B."/>
            <person name="Chooi Y.H."/>
            <person name="Piggott A.M."/>
        </authorList>
    </citation>
    <scope>NUCLEOTIDE SEQUENCE [LARGE SCALE GENOMIC DNA]</scope>
    <source>
        <strain evidence="2 3">FRR 5400</strain>
    </source>
</reference>
<comment type="caution">
    <text evidence="2">The sequence shown here is derived from an EMBL/GenBank/DDBJ whole genome shotgun (WGS) entry which is preliminary data.</text>
</comment>